<keyword evidence="3" id="KW-1185">Reference proteome</keyword>
<accession>A0A836B1Q9</accession>
<evidence type="ECO:0000313" key="2">
    <source>
        <dbReference type="EMBL" id="KAG2444952.1"/>
    </source>
</evidence>
<name>A0A836B1Q9_CHLIN</name>
<organism evidence="2 3">
    <name type="scientific">Chlamydomonas incerta</name>
    <dbReference type="NCBI Taxonomy" id="51695"/>
    <lineage>
        <taxon>Eukaryota</taxon>
        <taxon>Viridiplantae</taxon>
        <taxon>Chlorophyta</taxon>
        <taxon>core chlorophytes</taxon>
        <taxon>Chlorophyceae</taxon>
        <taxon>CS clade</taxon>
        <taxon>Chlamydomonadales</taxon>
        <taxon>Chlamydomonadaceae</taxon>
        <taxon>Chlamydomonas</taxon>
    </lineage>
</organism>
<dbReference type="Proteomes" id="UP000650467">
    <property type="component" value="Unassembled WGS sequence"/>
</dbReference>
<feature type="region of interest" description="Disordered" evidence="1">
    <location>
        <begin position="40"/>
        <end position="77"/>
    </location>
</feature>
<dbReference type="EMBL" id="JAEHOC010000002">
    <property type="protein sequence ID" value="KAG2444952.1"/>
    <property type="molecule type" value="Genomic_DNA"/>
</dbReference>
<gene>
    <name evidence="2" type="ORF">HXX76_001688</name>
</gene>
<evidence type="ECO:0000256" key="1">
    <source>
        <dbReference type="SAM" id="MobiDB-lite"/>
    </source>
</evidence>
<feature type="region of interest" description="Disordered" evidence="1">
    <location>
        <begin position="1"/>
        <end position="21"/>
    </location>
</feature>
<feature type="compositionally biased region" description="Basic and acidic residues" evidence="1">
    <location>
        <begin position="1"/>
        <end position="10"/>
    </location>
</feature>
<dbReference type="AlphaFoldDB" id="A0A836B1Q9"/>
<sequence length="77" mass="7565">MTGLLTKEETAGGEGRPSPPARRLLKIGLANFACGLAAEGSKGGGLKEGGQQRVGSGLGDGLKDGLKDGLGTASNGR</sequence>
<comment type="caution">
    <text evidence="2">The sequence shown here is derived from an EMBL/GenBank/DDBJ whole genome shotgun (WGS) entry which is preliminary data.</text>
</comment>
<reference evidence="2" key="1">
    <citation type="journal article" date="2020" name="bioRxiv">
        <title>Comparative genomics of Chlamydomonas.</title>
        <authorList>
            <person name="Craig R.J."/>
            <person name="Hasan A.R."/>
            <person name="Ness R.W."/>
            <person name="Keightley P.D."/>
        </authorList>
    </citation>
    <scope>NUCLEOTIDE SEQUENCE</scope>
    <source>
        <strain evidence="2">SAG 7.73</strain>
    </source>
</reference>
<protein>
    <submittedName>
        <fullName evidence="2">Uncharacterized protein</fullName>
    </submittedName>
</protein>
<evidence type="ECO:0000313" key="3">
    <source>
        <dbReference type="Proteomes" id="UP000650467"/>
    </source>
</evidence>
<proteinExistence type="predicted"/>